<evidence type="ECO:0000313" key="3">
    <source>
        <dbReference type="Proteomes" id="UP000259030"/>
    </source>
</evidence>
<sequence>MQSYRSFTERDYGVMQALDLAAQRHADPEFDTRPDREREGRLNTSLPALKFYERSEHSFLAEDEQGVAQGFVLAQPVWQGDRPIVLVRTVTLAPGAPEATAPGLLHAAVKSAYDTAVYEVHYPLTPALLPAAEAEGSNVIGRYAVQHLGTRNETAPGEQLGQRQVPRPPADPAPDPQ</sequence>
<dbReference type="STRING" id="317577.GCA_000419625_00335"/>
<reference evidence="2 3" key="1">
    <citation type="submission" date="2017-05" db="EMBL/GenBank/DDBJ databases">
        <title>The complete genome sequence of Deinococcus ficus isolated from the rhizosphere of the Ficus religiosa L. in Taiwan.</title>
        <authorList>
            <person name="Wu K.-M."/>
            <person name="Liao T.-L."/>
            <person name="Liu Y.-M."/>
            <person name="Young C.-C."/>
            <person name="Tsai S.-F."/>
        </authorList>
    </citation>
    <scope>NUCLEOTIDE SEQUENCE [LARGE SCALE GENOMIC DNA]</scope>
    <source>
        <strain evidence="2 3">CC-FR2-10</strain>
    </source>
</reference>
<gene>
    <name evidence="2" type="ORF">DFI_04020</name>
</gene>
<dbReference type="AlphaFoldDB" id="A0A221SUJ4"/>
<proteinExistence type="predicted"/>
<organism evidence="2 3">
    <name type="scientific">Deinococcus ficus</name>
    <dbReference type="NCBI Taxonomy" id="317577"/>
    <lineage>
        <taxon>Bacteria</taxon>
        <taxon>Thermotogati</taxon>
        <taxon>Deinococcota</taxon>
        <taxon>Deinococci</taxon>
        <taxon>Deinococcales</taxon>
        <taxon>Deinococcaceae</taxon>
        <taxon>Deinococcus</taxon>
    </lineage>
</organism>
<dbReference type="KEGG" id="dfc:DFI_04020"/>
<protein>
    <submittedName>
        <fullName evidence="2">GNAT family acetyltransferase</fullName>
    </submittedName>
</protein>
<evidence type="ECO:0000313" key="2">
    <source>
        <dbReference type="EMBL" id="ASN80293.1"/>
    </source>
</evidence>
<dbReference type="GO" id="GO:0016740">
    <property type="term" value="F:transferase activity"/>
    <property type="evidence" value="ECO:0007669"/>
    <property type="project" value="UniProtKB-KW"/>
</dbReference>
<dbReference type="InterPro" id="IPR016181">
    <property type="entry name" value="Acyl_CoA_acyltransferase"/>
</dbReference>
<dbReference type="Gene3D" id="3.40.630.30">
    <property type="match status" value="1"/>
</dbReference>
<feature type="region of interest" description="Disordered" evidence="1">
    <location>
        <begin position="152"/>
        <end position="177"/>
    </location>
</feature>
<dbReference type="Proteomes" id="UP000259030">
    <property type="component" value="Chromosome"/>
</dbReference>
<feature type="compositionally biased region" description="Basic and acidic residues" evidence="1">
    <location>
        <begin position="23"/>
        <end position="41"/>
    </location>
</feature>
<keyword evidence="2" id="KW-0808">Transferase</keyword>
<evidence type="ECO:0000256" key="1">
    <source>
        <dbReference type="SAM" id="MobiDB-lite"/>
    </source>
</evidence>
<dbReference type="EMBL" id="CP021081">
    <property type="protein sequence ID" value="ASN80293.1"/>
    <property type="molecule type" value="Genomic_DNA"/>
</dbReference>
<dbReference type="InterPro" id="IPR018987">
    <property type="entry name" value="DUF1999"/>
</dbReference>
<accession>A0A221SUJ4</accession>
<dbReference type="RefSeq" id="WP_051307460.1">
    <property type="nucleotide sequence ID" value="NZ_CP021081.1"/>
</dbReference>
<dbReference type="SUPFAM" id="SSF55729">
    <property type="entry name" value="Acyl-CoA N-acyltransferases (Nat)"/>
    <property type="match status" value="1"/>
</dbReference>
<name>A0A221SUJ4_9DEIO</name>
<keyword evidence="3" id="KW-1185">Reference proteome</keyword>
<dbReference type="Pfam" id="PF09390">
    <property type="entry name" value="DUF1999"/>
    <property type="match status" value="1"/>
</dbReference>
<feature type="compositionally biased region" description="Pro residues" evidence="1">
    <location>
        <begin position="166"/>
        <end position="177"/>
    </location>
</feature>
<feature type="region of interest" description="Disordered" evidence="1">
    <location>
        <begin position="23"/>
        <end position="42"/>
    </location>
</feature>